<dbReference type="PANTHER" id="PTHR30408:SF12">
    <property type="entry name" value="TYPE I RESTRICTION ENZYME MJAVIII SPECIFICITY SUBUNIT"/>
    <property type="match status" value="1"/>
</dbReference>
<organism evidence="5">
    <name type="scientific">bioreactor metagenome</name>
    <dbReference type="NCBI Taxonomy" id="1076179"/>
    <lineage>
        <taxon>unclassified sequences</taxon>
        <taxon>metagenomes</taxon>
        <taxon>ecological metagenomes</taxon>
    </lineage>
</organism>
<evidence type="ECO:0000256" key="1">
    <source>
        <dbReference type="ARBA" id="ARBA00010923"/>
    </source>
</evidence>
<dbReference type="GO" id="GO:0003677">
    <property type="term" value="F:DNA binding"/>
    <property type="evidence" value="ECO:0007669"/>
    <property type="project" value="UniProtKB-KW"/>
</dbReference>
<name>A0A644XRJ5_9ZZZZ</name>
<feature type="domain" description="Type I restriction modification DNA specificity" evidence="4">
    <location>
        <begin position="4"/>
        <end position="103"/>
    </location>
</feature>
<evidence type="ECO:0000256" key="3">
    <source>
        <dbReference type="ARBA" id="ARBA00023125"/>
    </source>
</evidence>
<dbReference type="InterPro" id="IPR000055">
    <property type="entry name" value="Restrct_endonuc_typeI_TRD"/>
</dbReference>
<reference evidence="5" key="1">
    <citation type="submission" date="2019-08" db="EMBL/GenBank/DDBJ databases">
        <authorList>
            <person name="Kucharzyk K."/>
            <person name="Murdoch R.W."/>
            <person name="Higgins S."/>
            <person name="Loffler F."/>
        </authorList>
    </citation>
    <scope>NUCLEOTIDE SEQUENCE</scope>
</reference>
<dbReference type="InterPro" id="IPR052021">
    <property type="entry name" value="Type-I_RS_S_subunit"/>
</dbReference>
<evidence type="ECO:0000256" key="2">
    <source>
        <dbReference type="ARBA" id="ARBA00022747"/>
    </source>
</evidence>
<keyword evidence="3" id="KW-0238">DNA-binding</keyword>
<dbReference type="Pfam" id="PF01420">
    <property type="entry name" value="Methylase_S"/>
    <property type="match status" value="2"/>
</dbReference>
<feature type="domain" description="Type I restriction modification DNA specificity" evidence="4">
    <location>
        <begin position="136"/>
        <end position="313"/>
    </location>
</feature>
<evidence type="ECO:0000313" key="5">
    <source>
        <dbReference type="EMBL" id="MPM18860.1"/>
    </source>
</evidence>
<dbReference type="EMBL" id="VSSQ01003064">
    <property type="protein sequence ID" value="MPM18860.1"/>
    <property type="molecule type" value="Genomic_DNA"/>
</dbReference>
<comment type="similarity">
    <text evidence="1">Belongs to the type-I restriction system S methylase family.</text>
</comment>
<sequence length="325" mass="37644">MVQSGHVGHTAVIPEELDGTAAHALIMFQDYKVKSNPYFLNYQFHTSDSKKKLENITTGNTIKHILASEMKKFEVTLPNFEEQTKIGIFFKHLDDTIALHQRMSDKQKKLKANLLQMMFPRNGEKIPEVRLAGFAEDWAQRTLEDVSDKVTEKNKAREFTETLTNSAEYCIISQSDFFDKDISNINSIDGYYVVRPDDFVYNPRISNFAPVGPIKRNNLNRIGIMSPLYYVFRPKGVDHTFLEKYFETSYWHIFMKMNGDSGARADRFAIKDAILKEMPIPYPVKEEQVRIGIFFNQLDKSIALHQEKIAHLKTLKNTLLNKMFI</sequence>
<dbReference type="Gene3D" id="3.90.220.20">
    <property type="entry name" value="DNA methylase specificity domains"/>
    <property type="match status" value="2"/>
</dbReference>
<proteinExistence type="inferred from homology"/>
<evidence type="ECO:0000259" key="4">
    <source>
        <dbReference type="Pfam" id="PF01420"/>
    </source>
</evidence>
<dbReference type="InterPro" id="IPR044946">
    <property type="entry name" value="Restrct_endonuc_typeI_TRD_sf"/>
</dbReference>
<dbReference type="GO" id="GO:0009307">
    <property type="term" value="P:DNA restriction-modification system"/>
    <property type="evidence" value="ECO:0007669"/>
    <property type="project" value="UniProtKB-KW"/>
</dbReference>
<keyword evidence="2" id="KW-0680">Restriction system</keyword>
<dbReference type="AlphaFoldDB" id="A0A644XRJ5"/>
<gene>
    <name evidence="5" type="ORF">SDC9_65277</name>
</gene>
<dbReference type="PANTHER" id="PTHR30408">
    <property type="entry name" value="TYPE-1 RESTRICTION ENZYME ECOKI SPECIFICITY PROTEIN"/>
    <property type="match status" value="1"/>
</dbReference>
<comment type="caution">
    <text evidence="5">The sequence shown here is derived from an EMBL/GenBank/DDBJ whole genome shotgun (WGS) entry which is preliminary data.</text>
</comment>
<protein>
    <recommendedName>
        <fullName evidence="4">Type I restriction modification DNA specificity domain-containing protein</fullName>
    </recommendedName>
</protein>
<dbReference type="SUPFAM" id="SSF116734">
    <property type="entry name" value="DNA methylase specificity domain"/>
    <property type="match status" value="2"/>
</dbReference>
<accession>A0A644XRJ5</accession>